<keyword evidence="1" id="KW-0472">Membrane</keyword>
<feature type="transmembrane region" description="Helical" evidence="1">
    <location>
        <begin position="6"/>
        <end position="31"/>
    </location>
</feature>
<evidence type="ECO:0000313" key="2">
    <source>
        <dbReference type="EMBL" id="QNO46921.1"/>
    </source>
</evidence>
<feature type="transmembrane region" description="Helical" evidence="1">
    <location>
        <begin position="51"/>
        <end position="72"/>
    </location>
</feature>
<gene>
    <name evidence="2" type="ORF">GBMLOPDG_00017</name>
</gene>
<dbReference type="EMBL" id="MT631235">
    <property type="protein sequence ID" value="QNO46921.1"/>
    <property type="molecule type" value="Genomic_DNA"/>
</dbReference>
<keyword evidence="1" id="KW-1133">Transmembrane helix</keyword>
<organism evidence="2">
    <name type="scientific">Candidatus Methanogaster sp. ANME-2c ERB4</name>
    <dbReference type="NCBI Taxonomy" id="2759911"/>
    <lineage>
        <taxon>Archaea</taxon>
        <taxon>Methanobacteriati</taxon>
        <taxon>Methanobacteriota</taxon>
        <taxon>Stenosarchaea group</taxon>
        <taxon>Methanomicrobia</taxon>
        <taxon>Methanosarcinales</taxon>
        <taxon>ANME-2 cluster</taxon>
        <taxon>Candidatus Methanogasteraceae</taxon>
        <taxon>Candidatus Methanogaster</taxon>
    </lineage>
</organism>
<reference evidence="2" key="1">
    <citation type="submission" date="2020-06" db="EMBL/GenBank/DDBJ databases">
        <title>Unique genomic features of the anaerobic methanotrophic archaea.</title>
        <authorList>
            <person name="Chadwick G.L."/>
            <person name="Skennerton C.T."/>
            <person name="Laso-Perez R."/>
            <person name="Leu A.O."/>
            <person name="Speth D.R."/>
            <person name="Yu H."/>
            <person name="Morgan-Lang C."/>
            <person name="Hatzenpichler R."/>
            <person name="Goudeau D."/>
            <person name="Malmstrom R."/>
            <person name="Brazelton W.J."/>
            <person name="Woyke T."/>
            <person name="Hallam S.J."/>
            <person name="Tyson G.W."/>
            <person name="Wegener G."/>
            <person name="Boetius A."/>
            <person name="Orphan V."/>
        </authorList>
    </citation>
    <scope>NUCLEOTIDE SEQUENCE</scope>
</reference>
<protein>
    <recommendedName>
        <fullName evidence="3">DUF2254 domain-containing protein</fullName>
    </recommendedName>
</protein>
<feature type="transmembrane region" description="Helical" evidence="1">
    <location>
        <begin position="134"/>
        <end position="153"/>
    </location>
</feature>
<dbReference type="AlphaFoldDB" id="A0A7G9YFY7"/>
<proteinExistence type="predicted"/>
<accession>A0A7G9YFY7</accession>
<feature type="transmembrane region" description="Helical" evidence="1">
    <location>
        <begin position="84"/>
        <end position="104"/>
    </location>
</feature>
<name>A0A7G9YFY7_9EURY</name>
<keyword evidence="1" id="KW-0812">Transmembrane</keyword>
<sequence>MYNHLWIKIFMYGIIVFIAFIFMRILIHFNLFYIESDSAKYLLSALVQSEAAIIGIVITLTFITVQLIFSYAPQAVGVALKKNYDMWILLFFYGLSISYGLFVLRMIPNKWNGSLDQLDFLTLWGSHVSLEYRICFAYCLGVSAFVAIAPYILNTVDFLKPANIIKILSRDITEYKILRHIKSMKEHKENRTIPVKEDPFQPIMGIINGSVMKSDTTMLRCGLETVINKAVDIIDLYKYSDNEDIPMYFCDHLERAGKYVLQAEDDESAIEIIGCLKNIGILAIKMPSDKAVKTSAQYIEMLGSFAAEKKLRFVTCDAVESLEAIGEFAVQNRLEDAASQVTDSIGTVGMYAAENKIGVAAQYAAKYLGRVGMCAAENELKYAALKAAESLGVVGTYAAENELKYAASKAAESLGDVGKAAAEKGLEDATDQAARSLGDVGKTAERNGLEKAVGQALESLGQVGKIAAENGLRGAAASAAMDLVFFGRFAIDKGNDYTAERVIWFLEKIGKTEEKGKQFERVTWQAAKSLGLLGMDAAEKGKEFENVTNKVLWHLASIGRSAEGQGLEKATKQVAQSFIDIGVFAVKNGLDGTAQEAAKSLAELTISSERIVKVAIQELEQEERYPYALQKFMKLYEQQLEKLRTQNPD</sequence>
<evidence type="ECO:0000256" key="1">
    <source>
        <dbReference type="SAM" id="Phobius"/>
    </source>
</evidence>
<evidence type="ECO:0008006" key="3">
    <source>
        <dbReference type="Google" id="ProtNLM"/>
    </source>
</evidence>